<dbReference type="GeneID" id="55990248"/>
<feature type="compositionally biased region" description="Basic and acidic residues" evidence="18">
    <location>
        <begin position="455"/>
        <end position="470"/>
    </location>
</feature>
<proteinExistence type="inferred from homology"/>
<evidence type="ECO:0000256" key="8">
    <source>
        <dbReference type="ARBA" id="ARBA00022837"/>
    </source>
</evidence>
<evidence type="ECO:0000256" key="9">
    <source>
        <dbReference type="ARBA" id="ARBA00022989"/>
    </source>
</evidence>
<dbReference type="AlphaFoldDB" id="A0A7H8QNV8"/>
<comment type="subunit">
    <text evidence="15">Homotetramer, assembles in a dimer or dimers configuration with two interfaces.</text>
</comment>
<keyword evidence="13 17" id="KW-0407">Ion channel</keyword>
<dbReference type="PANTHER" id="PTHR13462">
    <property type="entry name" value="CALCIUM UNIPORTER PROTEIN, MITOCHONDRIAL"/>
    <property type="match status" value="1"/>
</dbReference>
<keyword evidence="12" id="KW-0472">Membrane</keyword>
<reference evidence="21" key="1">
    <citation type="submission" date="2020-06" db="EMBL/GenBank/DDBJ databases">
        <title>A chromosome-scale genome assembly of Talaromyces rugulosus W13939.</title>
        <authorList>
            <person name="Wang B."/>
            <person name="Guo L."/>
            <person name="Ye K."/>
            <person name="Wang L."/>
        </authorList>
    </citation>
    <scope>NUCLEOTIDE SEQUENCE [LARGE SCALE GENOMIC DNA]</scope>
    <source>
        <strain evidence="21">W13939</strain>
    </source>
</reference>
<dbReference type="GO" id="GO:0036444">
    <property type="term" value="P:calcium import into the mitochondrion"/>
    <property type="evidence" value="ECO:0007669"/>
    <property type="project" value="UniProtKB-ARBA"/>
</dbReference>
<dbReference type="GO" id="GO:1990246">
    <property type="term" value="C:uniplex complex"/>
    <property type="evidence" value="ECO:0007669"/>
    <property type="project" value="TreeGrafter"/>
</dbReference>
<dbReference type="EMBL" id="CP055899">
    <property type="protein sequence ID" value="QKX55644.1"/>
    <property type="molecule type" value="Genomic_DNA"/>
</dbReference>
<keyword evidence="7 17" id="KW-0999">Mitochondrion inner membrane</keyword>
<evidence type="ECO:0000313" key="21">
    <source>
        <dbReference type="Proteomes" id="UP000509510"/>
    </source>
</evidence>
<evidence type="ECO:0000256" key="4">
    <source>
        <dbReference type="ARBA" id="ARBA00022568"/>
    </source>
</evidence>
<feature type="region of interest" description="Disordered" evidence="18">
    <location>
        <begin position="455"/>
        <end position="500"/>
    </location>
</feature>
<evidence type="ECO:0000256" key="18">
    <source>
        <dbReference type="SAM" id="MobiDB-lite"/>
    </source>
</evidence>
<accession>A0A7H8QNV8</accession>
<evidence type="ECO:0000256" key="2">
    <source>
        <dbReference type="ARBA" id="ARBA00005653"/>
    </source>
</evidence>
<feature type="region of interest" description="Disordered" evidence="18">
    <location>
        <begin position="196"/>
        <end position="255"/>
    </location>
</feature>
<comment type="function">
    <text evidence="16">Highly selective calcium channel localized to the inner mitochondrial membrane, which mediates calcium uptake into the mitochondrial matrix. Mitochondrial calcium homeostasis plays key roles in cellular physiology and regulates ATP production, cytoplasmic calcium signals and activation of cell death pathways. Sufficient to operate as a pore-forming channel without the need of calcium-sensor or auxiliary subunit.</text>
</comment>
<dbReference type="PANTHER" id="PTHR13462:SF10">
    <property type="entry name" value="CALCIUM UNIPORTER PROTEIN, MITOCHONDRIAL"/>
    <property type="match status" value="1"/>
</dbReference>
<gene>
    <name evidence="20" type="ORF">TRUGW13939_02741</name>
</gene>
<keyword evidence="21" id="KW-1185">Reference proteome</keyword>
<dbReference type="GO" id="GO:0005262">
    <property type="term" value="F:calcium channel activity"/>
    <property type="evidence" value="ECO:0007669"/>
    <property type="project" value="UniProtKB-UniRule"/>
</dbReference>
<evidence type="ECO:0000256" key="10">
    <source>
        <dbReference type="ARBA" id="ARBA00023065"/>
    </source>
</evidence>
<keyword evidence="8 17" id="KW-0106">Calcium</keyword>
<dbReference type="GO" id="GO:0051560">
    <property type="term" value="P:mitochondrial calcium ion homeostasis"/>
    <property type="evidence" value="ECO:0007669"/>
    <property type="project" value="UniProtKB-UniRule"/>
</dbReference>
<evidence type="ECO:0000256" key="11">
    <source>
        <dbReference type="ARBA" id="ARBA00023128"/>
    </source>
</evidence>
<evidence type="ECO:0000256" key="3">
    <source>
        <dbReference type="ARBA" id="ARBA00022448"/>
    </source>
</evidence>
<dbReference type="Proteomes" id="UP000509510">
    <property type="component" value="Chromosome II"/>
</dbReference>
<evidence type="ECO:0000256" key="12">
    <source>
        <dbReference type="ARBA" id="ARBA00023136"/>
    </source>
</evidence>
<keyword evidence="3 17" id="KW-0813">Transport</keyword>
<feature type="compositionally biased region" description="Gly residues" evidence="18">
    <location>
        <begin position="240"/>
        <end position="254"/>
    </location>
</feature>
<keyword evidence="10 17" id="KW-0406">Ion transport</keyword>
<comment type="similarity">
    <text evidence="2 17">Belongs to the MCU (TC 1.A.77) family.</text>
</comment>
<evidence type="ECO:0000259" key="19">
    <source>
        <dbReference type="Pfam" id="PF04678"/>
    </source>
</evidence>
<evidence type="ECO:0000256" key="13">
    <source>
        <dbReference type="ARBA" id="ARBA00023303"/>
    </source>
</evidence>
<name>A0A7H8QNV8_TALRU</name>
<evidence type="ECO:0000256" key="5">
    <source>
        <dbReference type="ARBA" id="ARBA00022673"/>
    </source>
</evidence>
<dbReference type="RefSeq" id="XP_035341822.1">
    <property type="nucleotide sequence ID" value="XM_035485929.1"/>
</dbReference>
<evidence type="ECO:0000256" key="14">
    <source>
        <dbReference type="ARBA" id="ARBA00036634"/>
    </source>
</evidence>
<comment type="function">
    <text evidence="17">Mitochondrial inner membrane calcium uniporter that mediates calcium uptake into mitochondria. Mitochondrial calcium homeostasis plays key roles in cellular physiology and regulates cell bioenergetics, cytoplasmic calcium signals and activation of cell death pathways.</text>
</comment>
<evidence type="ECO:0000256" key="1">
    <source>
        <dbReference type="ARBA" id="ARBA00004448"/>
    </source>
</evidence>
<dbReference type="GO" id="GO:0015292">
    <property type="term" value="F:uniporter activity"/>
    <property type="evidence" value="ECO:0007669"/>
    <property type="project" value="UniProtKB-UniRule"/>
</dbReference>
<evidence type="ECO:0000313" key="20">
    <source>
        <dbReference type="EMBL" id="QKX55644.1"/>
    </source>
</evidence>
<feature type="domain" description="Calcium uniporter protein C-terminal" evidence="19">
    <location>
        <begin position="313"/>
        <end position="431"/>
    </location>
</feature>
<dbReference type="InterPro" id="IPR039055">
    <property type="entry name" value="MCU_fam"/>
</dbReference>
<dbReference type="OrthoDB" id="278338at2759"/>
<comment type="subcellular location">
    <subcellularLocation>
        <location evidence="1 17">Mitochondrion inner membrane</location>
        <topology evidence="1 17">Multi-pass membrane protein</topology>
    </subcellularLocation>
</comment>
<comment type="catalytic activity">
    <reaction evidence="14">
        <text>Ca(2+)(in) = Ca(2+)(out)</text>
        <dbReference type="Rhea" id="RHEA:29671"/>
        <dbReference type="ChEBI" id="CHEBI:29108"/>
    </reaction>
</comment>
<feature type="compositionally biased region" description="Low complexity" evidence="18">
    <location>
        <begin position="224"/>
        <end position="236"/>
    </location>
</feature>
<keyword evidence="5 17" id="KW-0107">Calcium channel</keyword>
<keyword evidence="6" id="KW-0812">Transmembrane</keyword>
<keyword evidence="11 17" id="KW-0496">Mitochondrion</keyword>
<keyword evidence="4 17" id="KW-0109">Calcium transport</keyword>
<evidence type="ECO:0000256" key="16">
    <source>
        <dbReference type="ARBA" id="ARBA00045938"/>
    </source>
</evidence>
<keyword evidence="9" id="KW-1133">Transmembrane helix</keyword>
<evidence type="ECO:0000256" key="6">
    <source>
        <dbReference type="ARBA" id="ARBA00022692"/>
    </source>
</evidence>
<organism evidence="20 21">
    <name type="scientific">Talaromyces rugulosus</name>
    <name type="common">Penicillium rugulosum</name>
    <dbReference type="NCBI Taxonomy" id="121627"/>
    <lineage>
        <taxon>Eukaryota</taxon>
        <taxon>Fungi</taxon>
        <taxon>Dikarya</taxon>
        <taxon>Ascomycota</taxon>
        <taxon>Pezizomycotina</taxon>
        <taxon>Eurotiomycetes</taxon>
        <taxon>Eurotiomycetidae</taxon>
        <taxon>Eurotiales</taxon>
        <taxon>Trichocomaceae</taxon>
        <taxon>Talaromyces</taxon>
        <taxon>Talaromyces sect. Islandici</taxon>
    </lineage>
</organism>
<protein>
    <recommendedName>
        <fullName evidence="17">Calcium uniporter protein</fullName>
    </recommendedName>
</protein>
<feature type="region of interest" description="Disordered" evidence="18">
    <location>
        <begin position="87"/>
        <end position="114"/>
    </location>
</feature>
<evidence type="ECO:0000256" key="15">
    <source>
        <dbReference type="ARBA" id="ARBA00044966"/>
    </source>
</evidence>
<feature type="compositionally biased region" description="Basic and acidic residues" evidence="18">
    <location>
        <begin position="477"/>
        <end position="487"/>
    </location>
</feature>
<feature type="compositionally biased region" description="Acidic residues" evidence="18">
    <location>
        <begin position="209"/>
        <end position="222"/>
    </location>
</feature>
<evidence type="ECO:0000256" key="7">
    <source>
        <dbReference type="ARBA" id="ARBA00022792"/>
    </source>
</evidence>
<evidence type="ECO:0000256" key="17">
    <source>
        <dbReference type="RuleBase" id="RU367035"/>
    </source>
</evidence>
<dbReference type="KEGG" id="trg:TRUGW13939_02741"/>
<dbReference type="InterPro" id="IPR006769">
    <property type="entry name" value="MCU_C"/>
</dbReference>
<sequence length="500" mass="57258">MEVLLRSAGRRSSRTLLSLHHPHRSISLCQAWNHTTHRKCHFSSSTIQHHSARPAAIPRGHARLFATKQSQNASENASLDEAVEYVKERQKDSPWQREGSQTPPVRRQRSASAMTKGKLLTTPSRLLKLILPVTTSDYNGDRKDVEPLALLLHPQQPLSYLERLIQAEVPPVKGDDGQLRPPHVSFFAVEIQDEHIKPKGEKHKRVPSEEIDQDEETEEQEEVSAGQKSAAQQSASNLRGGPGEGGVEMYGDLGGAEPETVDKDSFVRWSSSTEIGDFIRDAARVKEFQVDIQGSPLGRISVGVPSFNDRTYYLRMRLRKISKKLRDLAIIKQECDKLAHRGGQRVALGGLGVMVTWWFVVYELTFETDYGWDTMEPITYLVSLSTLMGGYTWFLYHNREISYRSALDFTINRRQQQLYQAKGIDLQLWESLIEEANSLRRETKTVAEEYDVDWNEKADEQDERVTEALKHQRRQKERNMDRDRKKEEEEEEEKDTHGGD</sequence>
<dbReference type="Pfam" id="PF04678">
    <property type="entry name" value="MCU"/>
    <property type="match status" value="1"/>
</dbReference>